<feature type="domain" description="BTB/POZ" evidence="2">
    <location>
        <begin position="1476"/>
        <end position="1520"/>
    </location>
</feature>
<feature type="compositionally biased region" description="Low complexity" evidence="1">
    <location>
        <begin position="1292"/>
        <end position="1316"/>
    </location>
</feature>
<feature type="compositionally biased region" description="Acidic residues" evidence="1">
    <location>
        <begin position="968"/>
        <end position="985"/>
    </location>
</feature>
<dbReference type="PANTHER" id="PTHR22427:SF8">
    <property type="entry name" value="PROLINE-RICH PROTEIN 36"/>
    <property type="match status" value="1"/>
</dbReference>
<dbReference type="Proteomes" id="UP001279410">
    <property type="component" value="Unassembled WGS sequence"/>
</dbReference>
<feature type="compositionally biased region" description="Basic and acidic residues" evidence="1">
    <location>
        <begin position="1209"/>
        <end position="1291"/>
    </location>
</feature>
<reference evidence="3" key="1">
    <citation type="submission" date="2022-08" db="EMBL/GenBank/DDBJ databases">
        <title>Genome sequencing of akame (Lates japonicus).</title>
        <authorList>
            <person name="Hashiguchi Y."/>
            <person name="Takahashi H."/>
        </authorList>
    </citation>
    <scope>NUCLEOTIDE SEQUENCE</scope>
    <source>
        <strain evidence="3">Kochi</strain>
    </source>
</reference>
<feature type="compositionally biased region" description="Basic and acidic residues" evidence="1">
    <location>
        <begin position="1099"/>
        <end position="1110"/>
    </location>
</feature>
<feature type="region of interest" description="Disordered" evidence="1">
    <location>
        <begin position="1"/>
        <end position="388"/>
    </location>
</feature>
<feature type="region of interest" description="Disordered" evidence="1">
    <location>
        <begin position="1187"/>
        <end position="1319"/>
    </location>
</feature>
<dbReference type="PANTHER" id="PTHR22427">
    <property type="entry name" value="GH15728P"/>
    <property type="match status" value="1"/>
</dbReference>
<protein>
    <submittedName>
        <fullName evidence="3">Mucin-5AC</fullName>
    </submittedName>
</protein>
<feature type="compositionally biased region" description="Polar residues" evidence="1">
    <location>
        <begin position="994"/>
        <end position="1005"/>
    </location>
</feature>
<feature type="compositionally biased region" description="Acidic residues" evidence="1">
    <location>
        <begin position="1339"/>
        <end position="1353"/>
    </location>
</feature>
<feature type="compositionally biased region" description="Basic and acidic residues" evidence="1">
    <location>
        <begin position="1379"/>
        <end position="1389"/>
    </location>
</feature>
<feature type="compositionally biased region" description="Low complexity" evidence="1">
    <location>
        <begin position="85"/>
        <end position="106"/>
    </location>
</feature>
<feature type="compositionally biased region" description="Acidic residues" evidence="1">
    <location>
        <begin position="708"/>
        <end position="720"/>
    </location>
</feature>
<feature type="compositionally biased region" description="Low complexity" evidence="1">
    <location>
        <begin position="1"/>
        <end position="52"/>
    </location>
</feature>
<feature type="compositionally biased region" description="Pro residues" evidence="1">
    <location>
        <begin position="1394"/>
        <end position="1403"/>
    </location>
</feature>
<feature type="compositionally biased region" description="Polar residues" evidence="1">
    <location>
        <begin position="115"/>
        <end position="124"/>
    </location>
</feature>
<feature type="compositionally biased region" description="Pro residues" evidence="1">
    <location>
        <begin position="755"/>
        <end position="764"/>
    </location>
</feature>
<feature type="compositionally biased region" description="Low complexity" evidence="1">
    <location>
        <begin position="954"/>
        <end position="966"/>
    </location>
</feature>
<feature type="compositionally biased region" description="Low complexity" evidence="1">
    <location>
        <begin position="134"/>
        <end position="148"/>
    </location>
</feature>
<feature type="compositionally biased region" description="Basic and acidic residues" evidence="1">
    <location>
        <begin position="685"/>
        <end position="707"/>
    </location>
</feature>
<feature type="region of interest" description="Disordered" evidence="1">
    <location>
        <begin position="1335"/>
        <end position="1434"/>
    </location>
</feature>
<feature type="compositionally biased region" description="Polar residues" evidence="1">
    <location>
        <begin position="244"/>
        <end position="253"/>
    </location>
</feature>
<feature type="compositionally biased region" description="Acidic residues" evidence="1">
    <location>
        <begin position="736"/>
        <end position="746"/>
    </location>
</feature>
<feature type="compositionally biased region" description="Polar residues" evidence="1">
    <location>
        <begin position="1119"/>
        <end position="1130"/>
    </location>
</feature>
<accession>A0AAD3RDG6</accession>
<evidence type="ECO:0000259" key="2">
    <source>
        <dbReference type="Pfam" id="PF15363"/>
    </source>
</evidence>
<sequence length="1520" mass="160405">METTEPTEAAAEASTQPAEAANDEAPGAAPKANGSSVAADPKVKPKAVATKTQHTAKSAGASGSNSRPGTFPHRTMNDVKTSGNSSAAAVKKTATAAKAASAAGAVPKRPMGAAASTTVKNQTRVPDKKPVGPTRTTSVAAATVTNGTKPTTVNGTTKKRPAAETVNVARPKTTATTSRPTVSTAPKPSTSTMTKAGGVAVSKTTRPATAPSTPRTTSTTSRPTTATTKPSTTAKTAASRATVAPSTGKTTAAQPPKTVAAKKDVSRPPSAVAKRPTTATTSATTKKPEPSKPTTTVKLNSASKLSATAKTTDPKASQSKTQQPAKPPTKKPIAVVRFPASNKPPLGRTPPASPVSKPANGSTSQAKRGTKPTQAVPPFTAARKTGVSNTTTPAVEAQGAAGAAVAAAGAAVAAATAATILAETQAEALVALPQGSVLAASAPEEVPPPVLAQDTPSEAVPQETAQGHAAAPSPPQSPVTTALPQTSPPQEQPESSAPLLTMQEQIPAPAETTSPPVASPPDLSEESVYLLTNQTPSTSKAPPAAANAIPQVAPPTNLNEEEDEEEREGSQLVSVSEMSGTTQPTEESRPGSAGPVGGSAWRASGALLSELDSEDVSGSQQGASELSAPGVLEGTESMDDLGDGSLKGAIDMEGASAGSPDFERVPDIPVNDFDEDEDDDDDDNDRVCDMDVGSERTDEPQRPRHDNDVDDEEEDEDVEMASEGVTESGLESYGNADEDDFAEDERLDNLNRVAQPPPPPPLLPSAPAAQWDQPNPFADPWAEPLQPQQVLEHVSQVAGAAAASPLADPWQADSETPTQAPAQAWLELGSAPFVIENQEAHHSSVRDNPQNLEAQMYFDQSIPAPMQTLAPAPLSAPGMSLSSTLSSETSTPEELGDYNQDGRLQPQDTQAPVLSPQPDLDYQDLGIHLEKGDRDGDEEAEAETLPADEVLGGPATAPASNPSSSSITEDEASDTEGEAQLDDSLETPVVSHITFDSQPTTQRCLSTVAEGEEAEVEEGCVGEDTTPPSATSLASYGFDTMTTASNSNAQSTGESCIKSPGIFSLEELPEEAKEPCLIPQPHSQPCLAEQQYIECGKQEAESVDLVREEEPGSEEAPDPSSTLCTLQQPEENPDDIQPPYYSAICEKTENSFAGFTALPHPHRRDHAAYPRTYCDIVKPLVASAAPPKLTCADLPPRSLGGQALSPQLRRLEQHQRQLQELQQRREQQSRPLEEVEQERKRREEEEQRRKKEEAEEEIKRNKEEEEEERRRKEQAEVTKKEEELKQRRDLELQLQQQQQELKQRQQIMQWQQELQQSNKAQTVLLSPSSGLCTIYEALENSDEEEAEDEEEGINELNLTKEQKDPEQETSNQGIDDDCERVTSDEHRDSSPSTENPPPHPDSPQTPSTLSQDGDSSSPCPPESPERPPPLDLDWGKKVDIVQQLINQTLLLNGDGCSSLLLMPGGAGGTLSPLESSLWPSLLPPLTPPSATVTSVSSFSPEATGSSPQGEWTVVELETHH</sequence>
<feature type="compositionally biased region" description="Low complexity" evidence="1">
    <location>
        <begin position="273"/>
        <end position="285"/>
    </location>
</feature>
<feature type="compositionally biased region" description="Low complexity" evidence="1">
    <location>
        <begin position="798"/>
        <end position="812"/>
    </location>
</feature>
<feature type="compositionally biased region" description="Polar residues" evidence="1">
    <location>
        <begin position="530"/>
        <end position="540"/>
    </location>
</feature>
<feature type="region of interest" description="Disordered" evidence="1">
    <location>
        <begin position="863"/>
        <end position="1035"/>
    </location>
</feature>
<name>A0AAD3RDG6_LATJO</name>
<feature type="compositionally biased region" description="Low complexity" evidence="1">
    <location>
        <begin position="169"/>
        <end position="186"/>
    </location>
</feature>
<organism evidence="3 4">
    <name type="scientific">Lates japonicus</name>
    <name type="common">Japanese lates</name>
    <dbReference type="NCBI Taxonomy" id="270547"/>
    <lineage>
        <taxon>Eukaryota</taxon>
        <taxon>Metazoa</taxon>
        <taxon>Chordata</taxon>
        <taxon>Craniata</taxon>
        <taxon>Vertebrata</taxon>
        <taxon>Euteleostomi</taxon>
        <taxon>Actinopterygii</taxon>
        <taxon>Neopterygii</taxon>
        <taxon>Teleostei</taxon>
        <taxon>Neoteleostei</taxon>
        <taxon>Acanthomorphata</taxon>
        <taxon>Carangaria</taxon>
        <taxon>Carangaria incertae sedis</taxon>
        <taxon>Centropomidae</taxon>
        <taxon>Lates</taxon>
    </lineage>
</organism>
<feature type="compositionally biased region" description="Polar residues" evidence="1">
    <location>
        <begin position="571"/>
        <end position="585"/>
    </location>
</feature>
<evidence type="ECO:0000256" key="1">
    <source>
        <dbReference type="SAM" id="MobiDB-lite"/>
    </source>
</evidence>
<feature type="compositionally biased region" description="Acidic residues" evidence="1">
    <location>
        <begin position="672"/>
        <end position="684"/>
    </location>
</feature>
<gene>
    <name evidence="3" type="ORF">AKAME5_001653900</name>
</gene>
<feature type="compositionally biased region" description="Polar residues" evidence="1">
    <location>
        <begin position="1026"/>
        <end position="1035"/>
    </location>
</feature>
<feature type="region of interest" description="Disordered" evidence="1">
    <location>
        <begin position="1099"/>
        <end position="1140"/>
    </location>
</feature>
<feature type="compositionally biased region" description="Polar residues" evidence="1">
    <location>
        <begin position="297"/>
        <end position="319"/>
    </location>
</feature>
<dbReference type="EMBL" id="BRZM01000075">
    <property type="protein sequence ID" value="GLD65043.1"/>
    <property type="molecule type" value="Genomic_DNA"/>
</dbReference>
<evidence type="ECO:0000313" key="3">
    <source>
        <dbReference type="EMBL" id="GLD65043.1"/>
    </source>
</evidence>
<dbReference type="Pfam" id="PF15363">
    <property type="entry name" value="BTBD8_C"/>
    <property type="match status" value="1"/>
</dbReference>
<feature type="region of interest" description="Disordered" evidence="1">
    <location>
        <begin position="1492"/>
        <end position="1520"/>
    </location>
</feature>
<feature type="compositionally biased region" description="Low complexity" evidence="1">
    <location>
        <begin position="541"/>
        <end position="555"/>
    </location>
</feature>
<evidence type="ECO:0000313" key="4">
    <source>
        <dbReference type="Proteomes" id="UP001279410"/>
    </source>
</evidence>
<feature type="compositionally biased region" description="Pro residues" evidence="1">
    <location>
        <begin position="1418"/>
        <end position="1430"/>
    </location>
</feature>
<proteinExistence type="predicted"/>
<feature type="region of interest" description="Disordered" evidence="1">
    <location>
        <begin position="446"/>
        <end position="825"/>
    </location>
</feature>
<feature type="compositionally biased region" description="Acidic residues" evidence="1">
    <location>
        <begin position="1010"/>
        <end position="1021"/>
    </location>
</feature>
<feature type="compositionally biased region" description="Low complexity" evidence="1">
    <location>
        <begin position="202"/>
        <end position="242"/>
    </location>
</feature>
<feature type="compositionally biased region" description="Low complexity" evidence="1">
    <location>
        <begin position="880"/>
        <end position="893"/>
    </location>
</feature>
<comment type="caution">
    <text evidence="3">The sequence shown here is derived from an EMBL/GenBank/DDBJ whole genome shotgun (WGS) entry which is preliminary data.</text>
</comment>
<feature type="compositionally biased region" description="Polar residues" evidence="1">
    <location>
        <begin position="359"/>
        <end position="373"/>
    </location>
</feature>
<keyword evidence="4" id="KW-1185">Reference proteome</keyword>
<feature type="compositionally biased region" description="Polar residues" evidence="1">
    <location>
        <begin position="53"/>
        <end position="68"/>
    </location>
</feature>
<dbReference type="InterPro" id="IPR027907">
    <property type="entry name" value="BTBD8_C"/>
</dbReference>